<organism evidence="1">
    <name type="scientific">marine sediment metagenome</name>
    <dbReference type="NCBI Taxonomy" id="412755"/>
    <lineage>
        <taxon>unclassified sequences</taxon>
        <taxon>metagenomes</taxon>
        <taxon>ecological metagenomes</taxon>
    </lineage>
</organism>
<gene>
    <name evidence="1" type="ORF">S01H4_34636</name>
</gene>
<sequence length="66" mass="7906">MKKRGKTKIRWKTNPDLFKEVMESYNNLINNGWIEPPVRTLLYQLMGDHPDKWEKKHYGGLTSYPI</sequence>
<comment type="caution">
    <text evidence="1">The sequence shown here is derived from an EMBL/GenBank/DDBJ whole genome shotgun (WGS) entry which is preliminary data.</text>
</comment>
<dbReference type="EMBL" id="BART01018342">
    <property type="protein sequence ID" value="GAG74745.1"/>
    <property type="molecule type" value="Genomic_DNA"/>
</dbReference>
<evidence type="ECO:0000313" key="1">
    <source>
        <dbReference type="EMBL" id="GAG74745.1"/>
    </source>
</evidence>
<dbReference type="AlphaFoldDB" id="X0ZY19"/>
<proteinExistence type="predicted"/>
<protein>
    <submittedName>
        <fullName evidence="1">Uncharacterized protein</fullName>
    </submittedName>
</protein>
<reference evidence="1" key="1">
    <citation type="journal article" date="2014" name="Front. Microbiol.">
        <title>High frequency of phylogenetically diverse reductive dehalogenase-homologous genes in deep subseafloor sedimentary metagenomes.</title>
        <authorList>
            <person name="Kawai M."/>
            <person name="Futagami T."/>
            <person name="Toyoda A."/>
            <person name="Takaki Y."/>
            <person name="Nishi S."/>
            <person name="Hori S."/>
            <person name="Arai W."/>
            <person name="Tsubouchi T."/>
            <person name="Morono Y."/>
            <person name="Uchiyama I."/>
            <person name="Ito T."/>
            <person name="Fujiyama A."/>
            <person name="Inagaki F."/>
            <person name="Takami H."/>
        </authorList>
    </citation>
    <scope>NUCLEOTIDE SEQUENCE</scope>
    <source>
        <strain evidence="1">Expedition CK06-06</strain>
    </source>
</reference>
<name>X0ZY19_9ZZZZ</name>
<accession>X0ZY19</accession>